<dbReference type="Pfam" id="PF05521">
    <property type="entry name" value="Phage_HCP"/>
    <property type="match status" value="1"/>
</dbReference>
<proteinExistence type="predicted"/>
<gene>
    <name evidence="1" type="ORF">GCM10007291_02860</name>
</gene>
<dbReference type="Gene3D" id="2.40.10.270">
    <property type="entry name" value="Bacteriophage SPP1 head-tail adaptor protein"/>
    <property type="match status" value="1"/>
</dbReference>
<name>A0ABQ3F6M4_9RHOB</name>
<sequence length="112" mass="11995">MRAPSLTRSLLLEARSRVADGAGGYVESWQALGTLWAEVLPGAGREVPGEEVVMASVAYRIVVRGAAQGAASRPLPGQRFRDGARLFPILAVTERDAAARYLICFAREEVPA</sequence>
<dbReference type="EMBL" id="BMYI01000001">
    <property type="protein sequence ID" value="GHC09924.1"/>
    <property type="molecule type" value="Genomic_DNA"/>
</dbReference>
<dbReference type="RefSeq" id="WP_189379992.1">
    <property type="nucleotide sequence ID" value="NZ_BMYI01000001.1"/>
</dbReference>
<keyword evidence="2" id="KW-1185">Reference proteome</keyword>
<dbReference type="InterPro" id="IPR008767">
    <property type="entry name" value="Phage_SPP1_head-tail_adaptor"/>
</dbReference>
<protein>
    <submittedName>
        <fullName evidence="1">Tail protein</fullName>
    </submittedName>
</protein>
<organism evidence="1 2">
    <name type="scientific">Gemmobacter nanjingensis</name>
    <dbReference type="NCBI Taxonomy" id="488454"/>
    <lineage>
        <taxon>Bacteria</taxon>
        <taxon>Pseudomonadati</taxon>
        <taxon>Pseudomonadota</taxon>
        <taxon>Alphaproteobacteria</taxon>
        <taxon>Rhodobacterales</taxon>
        <taxon>Paracoccaceae</taxon>
        <taxon>Gemmobacter</taxon>
    </lineage>
</organism>
<evidence type="ECO:0000313" key="2">
    <source>
        <dbReference type="Proteomes" id="UP000658305"/>
    </source>
</evidence>
<reference evidence="2" key="1">
    <citation type="journal article" date="2019" name="Int. J. Syst. Evol. Microbiol.">
        <title>The Global Catalogue of Microorganisms (GCM) 10K type strain sequencing project: providing services to taxonomists for standard genome sequencing and annotation.</title>
        <authorList>
            <consortium name="The Broad Institute Genomics Platform"/>
            <consortium name="The Broad Institute Genome Sequencing Center for Infectious Disease"/>
            <person name="Wu L."/>
            <person name="Ma J."/>
        </authorList>
    </citation>
    <scope>NUCLEOTIDE SEQUENCE [LARGE SCALE GENOMIC DNA]</scope>
    <source>
        <strain evidence="2">KCTC 23298</strain>
    </source>
</reference>
<accession>A0ABQ3F6M4</accession>
<comment type="caution">
    <text evidence="1">The sequence shown here is derived from an EMBL/GenBank/DDBJ whole genome shotgun (WGS) entry which is preliminary data.</text>
</comment>
<dbReference type="InterPro" id="IPR038666">
    <property type="entry name" value="SSP1_head-tail_sf"/>
</dbReference>
<evidence type="ECO:0000313" key="1">
    <source>
        <dbReference type="EMBL" id="GHC09924.1"/>
    </source>
</evidence>
<dbReference type="Proteomes" id="UP000658305">
    <property type="component" value="Unassembled WGS sequence"/>
</dbReference>